<dbReference type="EnsemblMetazoa" id="ISCW001560-RA">
    <property type="protein sequence ID" value="ISCW001560-PA"/>
    <property type="gene ID" value="ISCW001560"/>
</dbReference>
<evidence type="ECO:0000256" key="1">
    <source>
        <dbReference type="ARBA" id="ARBA00022468"/>
    </source>
</evidence>
<dbReference type="AlphaFoldDB" id="B7P4A9"/>
<dbReference type="HOGENOM" id="CLU_015883_5_0_1"/>
<dbReference type="VEuPathDB" id="VectorBase:ISCP_016518"/>
<dbReference type="GO" id="GO:0005096">
    <property type="term" value="F:GTPase activator activity"/>
    <property type="evidence" value="ECO:0007669"/>
    <property type="project" value="UniProtKB-KW"/>
</dbReference>
<feature type="domain" description="Rho-GAP" evidence="2">
    <location>
        <begin position="1"/>
        <end position="95"/>
    </location>
</feature>
<evidence type="ECO:0000313" key="5">
    <source>
        <dbReference type="Proteomes" id="UP000001555"/>
    </source>
</evidence>
<protein>
    <submittedName>
        <fullName evidence="3 4">Rho GTPase activating protein, putative</fullName>
    </submittedName>
</protein>
<dbReference type="Proteomes" id="UP000001555">
    <property type="component" value="Unassembled WGS sequence"/>
</dbReference>
<dbReference type="VEuPathDB" id="VectorBase:ISCW001560"/>
<dbReference type="PANTHER" id="PTHR23176">
    <property type="entry name" value="RHO/RAC/CDC GTPASE-ACTIVATING PROTEIN"/>
    <property type="match status" value="1"/>
</dbReference>
<dbReference type="InterPro" id="IPR008936">
    <property type="entry name" value="Rho_GTPase_activation_prot"/>
</dbReference>
<sequence length="95" mass="10054">GLETVGVYRIPGNSAAVAALSAAANGGLDQLDLGDPRWGDVHVVSSLLKAFFRQLPDPLAGRYARFIAAARGTQGAQRLAALRALFLMQHLKKVV</sequence>
<feature type="non-terminal residue" evidence="3">
    <location>
        <position position="95"/>
    </location>
</feature>
<reference evidence="3 5" key="1">
    <citation type="submission" date="2008-03" db="EMBL/GenBank/DDBJ databases">
        <title>Annotation of Ixodes scapularis.</title>
        <authorList>
            <consortium name="Ixodes scapularis Genome Project Consortium"/>
            <person name="Caler E."/>
            <person name="Hannick L.I."/>
            <person name="Bidwell S."/>
            <person name="Joardar V."/>
            <person name="Thiagarajan M."/>
            <person name="Amedeo P."/>
            <person name="Galinsky K.J."/>
            <person name="Schobel S."/>
            <person name="Inman J."/>
            <person name="Hostetler J."/>
            <person name="Miller J."/>
            <person name="Hammond M."/>
            <person name="Megy K."/>
            <person name="Lawson D."/>
            <person name="Kodira C."/>
            <person name="Sutton G."/>
            <person name="Meyer J."/>
            <person name="Hill C.A."/>
            <person name="Birren B."/>
            <person name="Nene V."/>
            <person name="Collins F."/>
            <person name="Alarcon-Chaidez F."/>
            <person name="Wikel S."/>
            <person name="Strausberg R."/>
        </authorList>
    </citation>
    <scope>NUCLEOTIDE SEQUENCE [LARGE SCALE GENOMIC DNA]</scope>
    <source>
        <strain evidence="5">Wikel</strain>
        <strain evidence="3">Wikel colony</strain>
    </source>
</reference>
<dbReference type="InterPro" id="IPR050729">
    <property type="entry name" value="Rho-GAP"/>
</dbReference>
<gene>
    <name evidence="3" type="ORF">IscW_ISCW001560</name>
</gene>
<dbReference type="GO" id="GO:0007165">
    <property type="term" value="P:signal transduction"/>
    <property type="evidence" value="ECO:0007669"/>
    <property type="project" value="InterPro"/>
</dbReference>
<organism>
    <name type="scientific">Ixodes scapularis</name>
    <name type="common">Black-legged tick</name>
    <name type="synonym">Deer tick</name>
    <dbReference type="NCBI Taxonomy" id="6945"/>
    <lineage>
        <taxon>Eukaryota</taxon>
        <taxon>Metazoa</taxon>
        <taxon>Ecdysozoa</taxon>
        <taxon>Arthropoda</taxon>
        <taxon>Chelicerata</taxon>
        <taxon>Arachnida</taxon>
        <taxon>Acari</taxon>
        <taxon>Parasitiformes</taxon>
        <taxon>Ixodida</taxon>
        <taxon>Ixodoidea</taxon>
        <taxon>Ixodidae</taxon>
        <taxon>Ixodinae</taxon>
        <taxon>Ixodes</taxon>
    </lineage>
</organism>
<dbReference type="VEuPathDB" id="VectorBase:ISCI001560"/>
<keyword evidence="1" id="KW-0343">GTPase activation</keyword>
<dbReference type="PROSITE" id="PS50238">
    <property type="entry name" value="RHOGAP"/>
    <property type="match status" value="1"/>
</dbReference>
<reference evidence="4" key="2">
    <citation type="submission" date="2020-05" db="UniProtKB">
        <authorList>
            <consortium name="EnsemblMetazoa"/>
        </authorList>
    </citation>
    <scope>IDENTIFICATION</scope>
    <source>
        <strain evidence="4">wikel</strain>
    </source>
</reference>
<dbReference type="InterPro" id="IPR000198">
    <property type="entry name" value="RhoGAP_dom"/>
</dbReference>
<dbReference type="SUPFAM" id="SSF48350">
    <property type="entry name" value="GTPase activation domain, GAP"/>
    <property type="match status" value="1"/>
</dbReference>
<accession>B7P4A9</accession>
<evidence type="ECO:0000259" key="2">
    <source>
        <dbReference type="PROSITE" id="PS50238"/>
    </source>
</evidence>
<evidence type="ECO:0000313" key="3">
    <source>
        <dbReference type="EMBL" id="EEC01431.1"/>
    </source>
</evidence>
<dbReference type="Pfam" id="PF00620">
    <property type="entry name" value="RhoGAP"/>
    <property type="match status" value="1"/>
</dbReference>
<name>B7P4A9_IXOSC</name>
<dbReference type="PANTHER" id="PTHR23176:SF133">
    <property type="entry name" value="GTPASE-ACTIVATING PROTEIN PAC-1"/>
    <property type="match status" value="1"/>
</dbReference>
<dbReference type="EMBL" id="ABJB010897352">
    <property type="status" value="NOT_ANNOTATED_CDS"/>
    <property type="molecule type" value="Genomic_DNA"/>
</dbReference>
<keyword evidence="5" id="KW-1185">Reference proteome</keyword>
<dbReference type="PaxDb" id="6945-B7P4A9"/>
<dbReference type="Gene3D" id="1.10.555.10">
    <property type="entry name" value="Rho GTPase activation protein"/>
    <property type="match status" value="1"/>
</dbReference>
<dbReference type="OrthoDB" id="6488739at2759"/>
<proteinExistence type="predicted"/>
<feature type="non-terminal residue" evidence="3">
    <location>
        <position position="1"/>
    </location>
</feature>
<evidence type="ECO:0000313" key="4">
    <source>
        <dbReference type="EnsemblMetazoa" id="ISCW001560-PA"/>
    </source>
</evidence>
<dbReference type="EMBL" id="DS634635">
    <property type="protein sequence ID" value="EEC01431.1"/>
    <property type="molecule type" value="Genomic_DNA"/>
</dbReference>